<dbReference type="GO" id="GO:0005829">
    <property type="term" value="C:cytosol"/>
    <property type="evidence" value="ECO:0007669"/>
    <property type="project" value="TreeGrafter"/>
</dbReference>
<dbReference type="AlphaFoldDB" id="A0A9X3EPT3"/>
<dbReference type="SUPFAM" id="SSF102114">
    <property type="entry name" value="Radical SAM enzymes"/>
    <property type="match status" value="2"/>
</dbReference>
<evidence type="ECO:0000256" key="5">
    <source>
        <dbReference type="ARBA" id="ARBA00023014"/>
    </source>
</evidence>
<dbReference type="Gene3D" id="3.20.20.70">
    <property type="entry name" value="Aldolase class I"/>
    <property type="match status" value="1"/>
</dbReference>
<dbReference type="GO" id="GO:0046872">
    <property type="term" value="F:metal ion binding"/>
    <property type="evidence" value="ECO:0007669"/>
    <property type="project" value="UniProtKB-KW"/>
</dbReference>
<dbReference type="GO" id="GO:0051536">
    <property type="term" value="F:iron-sulfur cluster binding"/>
    <property type="evidence" value="ECO:0007669"/>
    <property type="project" value="UniProtKB-KW"/>
</dbReference>
<dbReference type="InterPro" id="IPR007197">
    <property type="entry name" value="rSAM"/>
</dbReference>
<evidence type="ECO:0000313" key="9">
    <source>
        <dbReference type="Proteomes" id="UP001150924"/>
    </source>
</evidence>
<dbReference type="RefSeq" id="WP_267769751.1">
    <property type="nucleotide sequence ID" value="NZ_JAPNKE010000002.1"/>
</dbReference>
<comment type="cofactor">
    <cofactor evidence="1">
        <name>[4Fe-4S] cluster</name>
        <dbReference type="ChEBI" id="CHEBI:49883"/>
    </cofactor>
</comment>
<name>A0A9X3EPT3_9BACT</name>
<feature type="compositionally biased region" description="Low complexity" evidence="6">
    <location>
        <begin position="585"/>
        <end position="605"/>
    </location>
</feature>
<evidence type="ECO:0000313" key="8">
    <source>
        <dbReference type="EMBL" id="MCY1007164.1"/>
    </source>
</evidence>
<dbReference type="Pfam" id="PF04055">
    <property type="entry name" value="Radical_SAM"/>
    <property type="match status" value="2"/>
</dbReference>
<dbReference type="SFLD" id="SFLDS00029">
    <property type="entry name" value="Radical_SAM"/>
    <property type="match status" value="2"/>
</dbReference>
<dbReference type="SMART" id="SM00729">
    <property type="entry name" value="Elp3"/>
    <property type="match status" value="1"/>
</dbReference>
<feature type="region of interest" description="Disordered" evidence="6">
    <location>
        <begin position="572"/>
        <end position="661"/>
    </location>
</feature>
<feature type="compositionally biased region" description="Basic and acidic residues" evidence="6">
    <location>
        <begin position="572"/>
        <end position="583"/>
    </location>
</feature>
<dbReference type="EMBL" id="JAPNKE010000002">
    <property type="protein sequence ID" value="MCY1007164.1"/>
    <property type="molecule type" value="Genomic_DNA"/>
</dbReference>
<gene>
    <name evidence="8" type="ORF">OV079_16700</name>
</gene>
<dbReference type="GO" id="GO:0003824">
    <property type="term" value="F:catalytic activity"/>
    <property type="evidence" value="ECO:0007669"/>
    <property type="project" value="InterPro"/>
</dbReference>
<dbReference type="CDD" id="cd01335">
    <property type="entry name" value="Radical_SAM"/>
    <property type="match status" value="2"/>
</dbReference>
<keyword evidence="9" id="KW-1185">Reference proteome</keyword>
<dbReference type="InterPro" id="IPR051198">
    <property type="entry name" value="BchE-like"/>
</dbReference>
<dbReference type="SFLD" id="SFLDG01082">
    <property type="entry name" value="B12-binding_domain_containing"/>
    <property type="match status" value="1"/>
</dbReference>
<dbReference type="InterPro" id="IPR013785">
    <property type="entry name" value="Aldolase_TIM"/>
</dbReference>
<evidence type="ECO:0000256" key="2">
    <source>
        <dbReference type="ARBA" id="ARBA00022691"/>
    </source>
</evidence>
<proteinExistence type="predicted"/>
<feature type="region of interest" description="Disordered" evidence="6">
    <location>
        <begin position="65"/>
        <end position="85"/>
    </location>
</feature>
<sequence>MRPGRVLVVHPPVSVARDFIDYPYFVDLGAVQLAAVLEARGIECDLVDAYALPARLTTPRGVDAADGRASGLRGANEADDSPGEVRHAASGMTWRSDGRAHLGATVAATLAACPGSAVAIVVAVTPFHRPPARDDLLADLLAGLRARHGAAVPIVLADCYQSGQHYVAAPQLLASYPEADAYVQFEAEVTVPALLQAYLTGGPAPRGLHRGEQPVLEDLPVPAWSKVDLEAHHEFRAAVVRGLGRGGWAFPIDGRTLPAVTSRGCPFQCAHCSSNPDVAAGRPKTQRRHSRTSLAQLLTALAREHGAERVFVLDELINVHPAHFDHVLGDIQALGLRFELPNGLRADYLEPRHLQAMRGRITTLSVSAESGSQRVVDEVVGKRLDLAAIVRAAESAAAAGVPLMIHYIIGQPGESAAEINQTLSFALDLWDRFKAWPAVQFATPLPGTRLARSLPLAPPPEDGDWGPRFQRAPTGATVPAELLEKFRWTFEQRVRASQGPRKLVMNATYACNNHCSFCAVGTRTQLHGDGERLREQLAHYRKQGVELLDIDGGEPTLHPDLLGLIRHARARLPGDQRDDERPAVRVRGVRGPPGQLGAVVAAVQRARGRRPHARAERRGRGGLRADAGGGAQRGPPGPARGRARPQRDDHEAQRGAAGGHHGAGVVARAALGELSILTPFGRATAMLAPDTARAAAALSAVIDAWQARMKLQIINLPFCFMPGHEALMQGDLGKLERHMAFVNNETVNLAQYLAERRVRKPVCASCPHACFCGGFYELDEVPEPPWLIAPEDLVRPLSDPRRHESVPAELRERLRKRSGSP</sequence>
<protein>
    <submittedName>
        <fullName evidence="8">Radical SAM protein</fullName>
    </submittedName>
</protein>
<feature type="region of interest" description="Disordered" evidence="6">
    <location>
        <begin position="798"/>
        <end position="821"/>
    </location>
</feature>
<feature type="domain" description="Radical SAM core" evidence="7">
    <location>
        <begin position="251"/>
        <end position="501"/>
    </location>
</feature>
<comment type="caution">
    <text evidence="8">The sequence shown here is derived from an EMBL/GenBank/DDBJ whole genome shotgun (WGS) entry which is preliminary data.</text>
</comment>
<dbReference type="PANTHER" id="PTHR43409">
    <property type="entry name" value="ANAEROBIC MAGNESIUM-PROTOPORPHYRIN IX MONOMETHYL ESTER CYCLASE-RELATED"/>
    <property type="match status" value="1"/>
</dbReference>
<accession>A0A9X3EPT3</accession>
<keyword evidence="5" id="KW-0411">Iron-sulfur</keyword>
<evidence type="ECO:0000256" key="4">
    <source>
        <dbReference type="ARBA" id="ARBA00023004"/>
    </source>
</evidence>
<feature type="compositionally biased region" description="Basic and acidic residues" evidence="6">
    <location>
        <begin position="798"/>
        <end position="812"/>
    </location>
</feature>
<dbReference type="PANTHER" id="PTHR43409:SF7">
    <property type="entry name" value="BLL1977 PROTEIN"/>
    <property type="match status" value="1"/>
</dbReference>
<dbReference type="Gene3D" id="3.80.30.20">
    <property type="entry name" value="tm_1862 like domain"/>
    <property type="match status" value="1"/>
</dbReference>
<evidence type="ECO:0000259" key="7">
    <source>
        <dbReference type="PROSITE" id="PS51918"/>
    </source>
</evidence>
<keyword evidence="4" id="KW-0408">Iron</keyword>
<evidence type="ECO:0000256" key="6">
    <source>
        <dbReference type="SAM" id="MobiDB-lite"/>
    </source>
</evidence>
<dbReference type="Proteomes" id="UP001150924">
    <property type="component" value="Unassembled WGS sequence"/>
</dbReference>
<evidence type="ECO:0000256" key="1">
    <source>
        <dbReference type="ARBA" id="ARBA00001966"/>
    </source>
</evidence>
<dbReference type="PROSITE" id="PS51918">
    <property type="entry name" value="RADICAL_SAM"/>
    <property type="match status" value="1"/>
</dbReference>
<keyword evidence="2" id="KW-0949">S-adenosyl-L-methionine</keyword>
<organism evidence="8 9">
    <name type="scientific">Nannocystis pusilla</name>
    <dbReference type="NCBI Taxonomy" id="889268"/>
    <lineage>
        <taxon>Bacteria</taxon>
        <taxon>Pseudomonadati</taxon>
        <taxon>Myxococcota</taxon>
        <taxon>Polyangia</taxon>
        <taxon>Nannocystales</taxon>
        <taxon>Nannocystaceae</taxon>
        <taxon>Nannocystis</taxon>
    </lineage>
</organism>
<dbReference type="InterPro" id="IPR058240">
    <property type="entry name" value="rSAM_sf"/>
</dbReference>
<keyword evidence="3" id="KW-0479">Metal-binding</keyword>
<evidence type="ECO:0000256" key="3">
    <source>
        <dbReference type="ARBA" id="ARBA00022723"/>
    </source>
</evidence>
<reference evidence="8" key="1">
    <citation type="submission" date="2022-11" db="EMBL/GenBank/DDBJ databases">
        <title>Minimal conservation of predation-associated metabolite biosynthetic gene clusters underscores biosynthetic potential of Myxococcota including descriptions for ten novel species: Archangium lansinium sp. nov., Myxococcus landrumus sp. nov., Nannocystis bai.</title>
        <authorList>
            <person name="Ahearne A."/>
            <person name="Stevens C."/>
            <person name="Phillips K."/>
        </authorList>
    </citation>
    <scope>NUCLEOTIDE SEQUENCE</scope>
    <source>
        <strain evidence="8">Na p29</strain>
    </source>
</reference>
<dbReference type="InterPro" id="IPR006638">
    <property type="entry name" value="Elp3/MiaA/NifB-like_rSAM"/>
</dbReference>
<dbReference type="InterPro" id="IPR023404">
    <property type="entry name" value="rSAM_horseshoe"/>
</dbReference>